<dbReference type="EMBL" id="MLAK01000652">
    <property type="protein sequence ID" value="OHT08959.1"/>
    <property type="molecule type" value="Genomic_DNA"/>
</dbReference>
<keyword evidence="2" id="KW-1185">Reference proteome</keyword>
<evidence type="ECO:0000313" key="2">
    <source>
        <dbReference type="Proteomes" id="UP000179807"/>
    </source>
</evidence>
<organism evidence="1 2">
    <name type="scientific">Tritrichomonas foetus</name>
    <dbReference type="NCBI Taxonomy" id="1144522"/>
    <lineage>
        <taxon>Eukaryota</taxon>
        <taxon>Metamonada</taxon>
        <taxon>Parabasalia</taxon>
        <taxon>Tritrichomonadida</taxon>
        <taxon>Tritrichomonadidae</taxon>
        <taxon>Tritrichomonas</taxon>
    </lineage>
</organism>
<protein>
    <submittedName>
        <fullName evidence="1">Uncharacterized protein</fullName>
    </submittedName>
</protein>
<dbReference type="OrthoDB" id="10645444at2759"/>
<evidence type="ECO:0000313" key="1">
    <source>
        <dbReference type="EMBL" id="OHT08959.1"/>
    </source>
</evidence>
<proteinExistence type="predicted"/>
<dbReference type="AlphaFoldDB" id="A0A1J4KC13"/>
<dbReference type="GeneID" id="94837181"/>
<name>A0A1J4KC13_9EUKA</name>
<gene>
    <name evidence="1" type="ORF">TRFO_22292</name>
</gene>
<dbReference type="VEuPathDB" id="TrichDB:TRFO_22292"/>
<accession>A0A1J4KC13</accession>
<comment type="caution">
    <text evidence="1">The sequence shown here is derived from an EMBL/GenBank/DDBJ whole genome shotgun (WGS) entry which is preliminary data.</text>
</comment>
<reference evidence="1" key="1">
    <citation type="submission" date="2016-10" db="EMBL/GenBank/DDBJ databases">
        <authorList>
            <person name="Benchimol M."/>
            <person name="Almeida L.G."/>
            <person name="Vasconcelos A.T."/>
            <person name="Perreira-Neves A."/>
            <person name="Rosa I.A."/>
            <person name="Tasca T."/>
            <person name="Bogo M.R."/>
            <person name="de Souza W."/>
        </authorList>
    </citation>
    <scope>NUCLEOTIDE SEQUENCE [LARGE SCALE GENOMIC DNA]</scope>
    <source>
        <strain evidence="1">K</strain>
    </source>
</reference>
<dbReference type="Proteomes" id="UP000179807">
    <property type="component" value="Unassembled WGS sequence"/>
</dbReference>
<dbReference type="RefSeq" id="XP_068362095.1">
    <property type="nucleotide sequence ID" value="XM_068502477.1"/>
</dbReference>
<sequence length="843" mass="97786">MSIIIPAQTTCTNYANNVQQVTFGCCSTYVAFGYPNFIILYKIINNRYEYDFYLKITDTNAPYLVFNDNCQSENLILAAFSQKCITFIDVNQKVIISTISTGCEYFLWDLLIPYSFYQFTLNGILQHCILKPSSNYQKYDVNWSYEFAEPPIRIIIPQNSPNSFFVLTYDGIFYHFTRSNPSKLPRLVRAVNIDSSNQKITDIYTTYLDFILIITPNEIAFYHYLKFKLVWMLRKAKHSPNFFRAYSHPTYPDYLFILLENRDFCLYKFSHEKKAFTVSGISLSFQRFEKKFIRSIYVHDDGFLFFTNDLKVSFVKLTPKLFIIQNTFSAPLQSSKSSAFSLYKGKLAYYHHSNHIHIVNSQTLELKNRIAVSKPVIDIIWYNEDILIYATSIAVTAVYLSPFFKEKVLLSSHLLSSSTDSLSLSCMKYCNGNLLIKLGTNCIVSFSLTSPKKDLYTLKNCINFEAIEYKNSFSLAIQIEDDIVTIYTDKGKMIQTISASLGDIAGFFVVNDSISTYFKNGNLLINKEIKRLYPASSIKFVNNILFVASSQNIYCYRYDDTFQLQSDIKEKNACIHMIDENIILYQTQEKAIKTIIFELNDQMVLINQNCKKFSTTNCDKFVKWPGYERLQNQYIEKVLYMTLDILSYTIPILDDITEIGFLLGEKLPPLQLMDGESPSNFYRNIFLSFADIELSETQKVDFLYCAKAWETCQRFMNAAVMYHFLKEHKKAAKCLIGIRMYDLCIYYSRKYNLPKLEKNAILKSSIYIGRKGDYITAAFLANHLGEIHLALHFLYLGSLFYYIIDIIDKNIDGIRETTFHEDFLGFQIVPLDEIICVALNKTS</sequence>
<dbReference type="InterPro" id="IPR036322">
    <property type="entry name" value="WD40_repeat_dom_sf"/>
</dbReference>
<dbReference type="SUPFAM" id="SSF50978">
    <property type="entry name" value="WD40 repeat-like"/>
    <property type="match status" value="2"/>
</dbReference>